<evidence type="ECO:0000256" key="1">
    <source>
        <dbReference type="SAM" id="Phobius"/>
    </source>
</evidence>
<feature type="non-terminal residue" evidence="2">
    <location>
        <position position="1"/>
    </location>
</feature>
<feature type="transmembrane region" description="Helical" evidence="1">
    <location>
        <begin position="12"/>
        <end position="31"/>
    </location>
</feature>
<dbReference type="AlphaFoldDB" id="A0A7J9AZD1"/>
<accession>A0A7J9AZD1</accession>
<feature type="non-terminal residue" evidence="2">
    <location>
        <position position="72"/>
    </location>
</feature>
<keyword evidence="1" id="KW-1133">Transmembrane helix</keyword>
<dbReference type="Proteomes" id="UP000593574">
    <property type="component" value="Unassembled WGS sequence"/>
</dbReference>
<keyword evidence="1" id="KW-0812">Transmembrane</keyword>
<reference evidence="2 3" key="1">
    <citation type="journal article" date="2019" name="Genome Biol. Evol.">
        <title>Insights into the evolution of the New World diploid cottons (Gossypium, subgenus Houzingenia) based on genome sequencing.</title>
        <authorList>
            <person name="Grover C.E."/>
            <person name="Arick M.A. 2nd"/>
            <person name="Thrash A."/>
            <person name="Conover J.L."/>
            <person name="Sanders W.S."/>
            <person name="Peterson D.G."/>
            <person name="Frelichowski J.E."/>
            <person name="Scheffler J.A."/>
            <person name="Scheffler B.E."/>
            <person name="Wendel J.F."/>
        </authorList>
    </citation>
    <scope>NUCLEOTIDE SEQUENCE [LARGE SCALE GENOMIC DNA]</scope>
    <source>
        <strain evidence="2">4</strain>
        <tissue evidence="2">Leaf</tissue>
    </source>
</reference>
<proteinExistence type="predicted"/>
<evidence type="ECO:0000313" key="3">
    <source>
        <dbReference type="Proteomes" id="UP000593574"/>
    </source>
</evidence>
<keyword evidence="1" id="KW-0472">Membrane</keyword>
<organism evidence="2 3">
    <name type="scientific">Gossypium laxum</name>
    <dbReference type="NCBI Taxonomy" id="34288"/>
    <lineage>
        <taxon>Eukaryota</taxon>
        <taxon>Viridiplantae</taxon>
        <taxon>Streptophyta</taxon>
        <taxon>Embryophyta</taxon>
        <taxon>Tracheophyta</taxon>
        <taxon>Spermatophyta</taxon>
        <taxon>Magnoliopsida</taxon>
        <taxon>eudicotyledons</taxon>
        <taxon>Gunneridae</taxon>
        <taxon>Pentapetalae</taxon>
        <taxon>rosids</taxon>
        <taxon>malvids</taxon>
        <taxon>Malvales</taxon>
        <taxon>Malvaceae</taxon>
        <taxon>Malvoideae</taxon>
        <taxon>Gossypium</taxon>
    </lineage>
</organism>
<comment type="caution">
    <text evidence="2">The sequence shown here is derived from an EMBL/GenBank/DDBJ whole genome shotgun (WGS) entry which is preliminary data.</text>
</comment>
<keyword evidence="3" id="KW-1185">Reference proteome</keyword>
<dbReference type="EMBL" id="JABEZV010437576">
    <property type="protein sequence ID" value="MBA0729447.1"/>
    <property type="molecule type" value="Genomic_DNA"/>
</dbReference>
<sequence>ARAFGNTSVGGWFVIRLTIGFWALIIIWVDVRLWRQNFRVINALSMEESVDSGITLLKRVKHILRFEGQWKI</sequence>
<gene>
    <name evidence="2" type="ORF">Golax_025828</name>
</gene>
<protein>
    <submittedName>
        <fullName evidence="2">Uncharacterized protein</fullName>
    </submittedName>
</protein>
<name>A0A7J9AZD1_9ROSI</name>
<evidence type="ECO:0000313" key="2">
    <source>
        <dbReference type="EMBL" id="MBA0729447.1"/>
    </source>
</evidence>